<dbReference type="InterPro" id="IPR050153">
    <property type="entry name" value="Metal_Ion_Import_ABC"/>
</dbReference>
<evidence type="ECO:0000256" key="2">
    <source>
        <dbReference type="ARBA" id="ARBA00022448"/>
    </source>
</evidence>
<dbReference type="PROSITE" id="PS50893">
    <property type="entry name" value="ABC_TRANSPORTER_2"/>
    <property type="match status" value="1"/>
</dbReference>
<evidence type="ECO:0000313" key="7">
    <source>
        <dbReference type="Proteomes" id="UP000293036"/>
    </source>
</evidence>
<dbReference type="InterPro" id="IPR003439">
    <property type="entry name" value="ABC_transporter-like_ATP-bd"/>
</dbReference>
<sequence length="252" mass="27705">MTPVLSVTDMCVAYREELVLDRVSFELPAGEIMGIVGPNGAGKSTLMRAMLDLVPTLAGEAAFFGKQLRHVRKRIGYMPQQSDVDWDFPATVYDVVMMGTYGSLGWLRRPRSKQKRAVERALAQVGISDLAGRQIGQLSGGQKQRTFLARTLVADPDLILMDEPFAGVDVASEKAIVKALIDLRAKGKTIVLVHHDLSTLANFCSWVLLLNKCVTAAGPIHDVFHPHIVEKTYGVAHHIEVPLLMQPKTPVR</sequence>
<comment type="similarity">
    <text evidence="1">Belongs to the ABC transporter superfamily.</text>
</comment>
<dbReference type="InterPro" id="IPR003593">
    <property type="entry name" value="AAA+_ATPase"/>
</dbReference>
<feature type="domain" description="ABC transporter" evidence="5">
    <location>
        <begin position="5"/>
        <end position="237"/>
    </location>
</feature>
<dbReference type="Proteomes" id="UP000293036">
    <property type="component" value="Unassembled WGS sequence"/>
</dbReference>
<comment type="caution">
    <text evidence="6">The sequence shown here is derived from an EMBL/GenBank/DDBJ whole genome shotgun (WGS) entry which is preliminary data.</text>
</comment>
<dbReference type="PANTHER" id="PTHR42734">
    <property type="entry name" value="METAL TRANSPORT SYSTEM ATP-BINDING PROTEIN TM_0124-RELATED"/>
    <property type="match status" value="1"/>
</dbReference>
<evidence type="ECO:0000256" key="3">
    <source>
        <dbReference type="ARBA" id="ARBA00022741"/>
    </source>
</evidence>
<gene>
    <name evidence="6" type="ORF">EZJ44_07605</name>
</gene>
<evidence type="ECO:0000256" key="1">
    <source>
        <dbReference type="ARBA" id="ARBA00005417"/>
    </source>
</evidence>
<dbReference type="CDD" id="cd03235">
    <property type="entry name" value="ABC_Metallic_Cations"/>
    <property type="match status" value="1"/>
</dbReference>
<accession>A0A4V2KQZ6</accession>
<organism evidence="6 7">
    <name type="scientific">Arcanobacterium bovis</name>
    <dbReference type="NCBI Taxonomy" id="2529275"/>
    <lineage>
        <taxon>Bacteria</taxon>
        <taxon>Bacillati</taxon>
        <taxon>Actinomycetota</taxon>
        <taxon>Actinomycetes</taxon>
        <taxon>Actinomycetales</taxon>
        <taxon>Actinomycetaceae</taxon>
        <taxon>Arcanobacterium</taxon>
    </lineage>
</organism>
<dbReference type="AlphaFoldDB" id="A0A4V2KQZ6"/>
<name>A0A4V2KQZ6_9ACTO</name>
<evidence type="ECO:0000256" key="4">
    <source>
        <dbReference type="ARBA" id="ARBA00022840"/>
    </source>
</evidence>
<evidence type="ECO:0000313" key="6">
    <source>
        <dbReference type="EMBL" id="TBW20947.1"/>
    </source>
</evidence>
<dbReference type="Gene3D" id="3.40.50.300">
    <property type="entry name" value="P-loop containing nucleotide triphosphate hydrolases"/>
    <property type="match status" value="1"/>
</dbReference>
<keyword evidence="7" id="KW-1185">Reference proteome</keyword>
<dbReference type="FunFam" id="3.40.50.300:FF:000134">
    <property type="entry name" value="Iron-enterobactin ABC transporter ATP-binding protein"/>
    <property type="match status" value="1"/>
</dbReference>
<dbReference type="GO" id="GO:0016887">
    <property type="term" value="F:ATP hydrolysis activity"/>
    <property type="evidence" value="ECO:0007669"/>
    <property type="project" value="InterPro"/>
</dbReference>
<dbReference type="SUPFAM" id="SSF52540">
    <property type="entry name" value="P-loop containing nucleoside triphosphate hydrolases"/>
    <property type="match status" value="1"/>
</dbReference>
<dbReference type="SMART" id="SM00382">
    <property type="entry name" value="AAA"/>
    <property type="match status" value="1"/>
</dbReference>
<keyword evidence="3" id="KW-0547">Nucleotide-binding</keyword>
<protein>
    <submittedName>
        <fullName evidence="6">Metal ABC transporter ATP-binding protein</fullName>
    </submittedName>
</protein>
<reference evidence="6 7" key="1">
    <citation type="submission" date="2019-02" db="EMBL/GenBank/DDBJ databases">
        <title>Arcanobacterium bovis sp. nov., isolated from the milk of a cow with mastitis.</title>
        <authorList>
            <person name="Sammra O."/>
            <person name="Foster G."/>
            <person name="Hassan A."/>
            <person name="Alssahen M."/>
            <person name="Laemmler C."/>
            <person name="Borowiak M."/>
            <person name="Malorny B."/>
            <person name="Abdulmawjood A."/>
        </authorList>
    </citation>
    <scope>NUCLEOTIDE SEQUENCE [LARGE SCALE GENOMIC DNA]</scope>
    <source>
        <strain evidence="6 7">C605018/01/1</strain>
    </source>
</reference>
<dbReference type="OrthoDB" id="5296765at2"/>
<dbReference type="Pfam" id="PF00005">
    <property type="entry name" value="ABC_tran"/>
    <property type="match status" value="1"/>
</dbReference>
<proteinExistence type="inferred from homology"/>
<evidence type="ECO:0000259" key="5">
    <source>
        <dbReference type="PROSITE" id="PS50893"/>
    </source>
</evidence>
<dbReference type="InterPro" id="IPR027417">
    <property type="entry name" value="P-loop_NTPase"/>
</dbReference>
<dbReference type="PANTHER" id="PTHR42734:SF5">
    <property type="entry name" value="IRON TRANSPORT SYSTEM ATP-BINDING PROTEIN HI_0361-RELATED"/>
    <property type="match status" value="1"/>
</dbReference>
<dbReference type="RefSeq" id="WP_131281986.1">
    <property type="nucleotide sequence ID" value="NZ_JBHSLR010000005.1"/>
</dbReference>
<dbReference type="EMBL" id="SJDT01000006">
    <property type="protein sequence ID" value="TBW20947.1"/>
    <property type="molecule type" value="Genomic_DNA"/>
</dbReference>
<keyword evidence="2" id="KW-0813">Transport</keyword>
<dbReference type="GO" id="GO:0005524">
    <property type="term" value="F:ATP binding"/>
    <property type="evidence" value="ECO:0007669"/>
    <property type="project" value="UniProtKB-KW"/>
</dbReference>
<keyword evidence="4 6" id="KW-0067">ATP-binding</keyword>